<dbReference type="SMART" id="SM00408">
    <property type="entry name" value="IGc2"/>
    <property type="match status" value="1"/>
</dbReference>
<dbReference type="InterPro" id="IPR050467">
    <property type="entry name" value="LRFN"/>
</dbReference>
<organism evidence="11 12">
    <name type="scientific">Strongylocentrotus purpuratus</name>
    <name type="common">Purple sea urchin</name>
    <dbReference type="NCBI Taxonomy" id="7668"/>
    <lineage>
        <taxon>Eukaryota</taxon>
        <taxon>Metazoa</taxon>
        <taxon>Echinodermata</taxon>
        <taxon>Eleutherozoa</taxon>
        <taxon>Echinozoa</taxon>
        <taxon>Echinoidea</taxon>
        <taxon>Euechinoidea</taxon>
        <taxon>Echinacea</taxon>
        <taxon>Camarodonta</taxon>
        <taxon>Echinidea</taxon>
        <taxon>Strongylocentrotidae</taxon>
        <taxon>Strongylocentrotus</taxon>
    </lineage>
</organism>
<feature type="compositionally biased region" description="Basic and acidic residues" evidence="6">
    <location>
        <begin position="730"/>
        <end position="743"/>
    </location>
</feature>
<sequence>MGGYDPFPIMTYLHQLIFISMIWYGLATAQTTAPTEPQSCPSGCHCDFQTRVVNCQQGSFTSIPNTFPSYTATLILRGNIFRTLLEDSFVGLSNLVSLDLTSCEIGTINPRAFNGLDNLNILNLQLNHLSTLPPGAFAGLTKLRDLNLERNKLQILPGGVFSDTQVLKVLDVNDNRITQIHDDAFSDSTVLSALHLAYNQLVSIPEMALKNLTNLKNLALSGNPIPTIPSRTFISLTSLNLLYLDNMQLGLNTTLGSLEVDSFAGLQSVTTIDLSHNQFRTLDPLAFQSLTSLDTLLLTGNLWDCECPLSPFVQWLKQSGIIYYSTSWYCMYPSDLSGTVVYALPPRDFACEPIITDPPIDTVVEYRQRAIFQCRAKGDPTPEIKWYGPDGTRILATSNEENVYTALDGLVLVIRSAEEEHVGLYNCTASNVRGSDSVVFQVVVNGIPEPETSTVSGSTVSDNSSSPVVEPTDTTCASFTLSIVMASVEESSIEVSWTPFNGDREITGYIVQSHIFGDQQTNSYYVNWTANSFELTNLLSNTGYTVCAAFLLDNCPLVIPRAQCTEVTTAGVNPATAALQGRHRNEIVGTALACILGTLLLMATIFFILWRYRKPKDYHHYDFKGNKDTAAFAGIPEDTGFTVSDVIASGSVSSNKYEAQNGAYVNGGMDISTGNSNEYSNEPVGGSVIYENSVIQHSADIHSDVEPPADYTSDVTTASMKSANSVGSDDGLREGREPKDKPSKVKRSRTSLTSDESLESDEAIEMTNLGAPPHSNGDLNNENEVSVI</sequence>
<keyword evidence="1" id="KW-0433">Leucine-rich repeat</keyword>
<dbReference type="SMART" id="SM00369">
    <property type="entry name" value="LRR_TYP"/>
    <property type="match status" value="7"/>
</dbReference>
<evidence type="ECO:0000259" key="10">
    <source>
        <dbReference type="PROSITE" id="PS50853"/>
    </source>
</evidence>
<dbReference type="PROSITE" id="PS51450">
    <property type="entry name" value="LRR"/>
    <property type="match status" value="1"/>
</dbReference>
<feature type="region of interest" description="Disordered" evidence="6">
    <location>
        <begin position="700"/>
        <end position="788"/>
    </location>
</feature>
<protein>
    <submittedName>
        <fullName evidence="11">Uncharacterized protein</fullName>
    </submittedName>
</protein>
<dbReference type="InterPro" id="IPR007110">
    <property type="entry name" value="Ig-like_dom"/>
</dbReference>
<keyword evidence="4" id="KW-1015">Disulfide bond</keyword>
<keyword evidence="2 8" id="KW-0732">Signal</keyword>
<dbReference type="Gene3D" id="2.60.40.10">
    <property type="entry name" value="Immunoglobulins"/>
    <property type="match status" value="2"/>
</dbReference>
<dbReference type="OMA" id="WKDNEVD"/>
<dbReference type="KEGG" id="spu:100893976"/>
<reference evidence="11" key="2">
    <citation type="submission" date="2021-01" db="UniProtKB">
        <authorList>
            <consortium name="EnsemblMetazoa"/>
        </authorList>
    </citation>
    <scope>IDENTIFICATION</scope>
</reference>
<dbReference type="EnsemblMetazoa" id="XM_003727908">
    <property type="protein sequence ID" value="XP_003727956"/>
    <property type="gene ID" value="LOC100893976"/>
</dbReference>
<dbReference type="CDD" id="cd00063">
    <property type="entry name" value="FN3"/>
    <property type="match status" value="1"/>
</dbReference>
<feature type="compositionally biased region" description="Polar residues" evidence="6">
    <location>
        <begin position="713"/>
        <end position="727"/>
    </location>
</feature>
<dbReference type="GeneID" id="100893976"/>
<dbReference type="FunFam" id="2.60.40.10:FF:001694">
    <property type="entry name" value="Basement membrane proteoglycan"/>
    <property type="match status" value="1"/>
</dbReference>
<keyword evidence="3" id="KW-0677">Repeat</keyword>
<dbReference type="InterPro" id="IPR036179">
    <property type="entry name" value="Ig-like_dom_sf"/>
</dbReference>
<dbReference type="SUPFAM" id="SSF52058">
    <property type="entry name" value="L domain-like"/>
    <property type="match status" value="1"/>
</dbReference>
<dbReference type="InterPro" id="IPR003961">
    <property type="entry name" value="FN3_dom"/>
</dbReference>
<dbReference type="RefSeq" id="XP_003727956.2">
    <property type="nucleotide sequence ID" value="XM_003727908.3"/>
</dbReference>
<feature type="transmembrane region" description="Helical" evidence="7">
    <location>
        <begin position="587"/>
        <end position="610"/>
    </location>
</feature>
<evidence type="ECO:0000256" key="3">
    <source>
        <dbReference type="ARBA" id="ARBA00022737"/>
    </source>
</evidence>
<dbReference type="InParanoid" id="A0A7M7GLS8"/>
<dbReference type="PANTHER" id="PTHR45842">
    <property type="entry name" value="SYNAPTIC ADHESION-LIKE MOLECULE SALM"/>
    <property type="match status" value="1"/>
</dbReference>
<reference evidence="12" key="1">
    <citation type="submission" date="2015-02" db="EMBL/GenBank/DDBJ databases">
        <title>Genome sequencing for Strongylocentrotus purpuratus.</title>
        <authorList>
            <person name="Murali S."/>
            <person name="Liu Y."/>
            <person name="Vee V."/>
            <person name="English A."/>
            <person name="Wang M."/>
            <person name="Skinner E."/>
            <person name="Han Y."/>
            <person name="Muzny D.M."/>
            <person name="Worley K.C."/>
            <person name="Gibbs R.A."/>
        </authorList>
    </citation>
    <scope>NUCLEOTIDE SEQUENCE</scope>
</reference>
<dbReference type="Proteomes" id="UP000007110">
    <property type="component" value="Unassembled WGS sequence"/>
</dbReference>
<evidence type="ECO:0000256" key="5">
    <source>
        <dbReference type="ARBA" id="ARBA00023180"/>
    </source>
</evidence>
<feature type="signal peptide" evidence="8">
    <location>
        <begin position="1"/>
        <end position="29"/>
    </location>
</feature>
<dbReference type="GO" id="GO:0038023">
    <property type="term" value="F:signaling receptor activity"/>
    <property type="evidence" value="ECO:0000318"/>
    <property type="project" value="GO_Central"/>
</dbReference>
<dbReference type="InterPro" id="IPR032675">
    <property type="entry name" value="LRR_dom_sf"/>
</dbReference>
<feature type="compositionally biased region" description="Polar residues" evidence="6">
    <location>
        <begin position="777"/>
        <end position="788"/>
    </location>
</feature>
<dbReference type="PANTHER" id="PTHR45842:SF12">
    <property type="entry name" value="KEKKON 5, ISOFORM A"/>
    <property type="match status" value="1"/>
</dbReference>
<feature type="domain" description="Ig-like" evidence="9">
    <location>
        <begin position="353"/>
        <end position="445"/>
    </location>
</feature>
<dbReference type="AlphaFoldDB" id="A0A7M7GLS8"/>
<dbReference type="SMART" id="SM00082">
    <property type="entry name" value="LRRCT"/>
    <property type="match status" value="1"/>
</dbReference>
<dbReference type="Pfam" id="PF13306">
    <property type="entry name" value="LRR_5"/>
    <property type="match status" value="1"/>
</dbReference>
<keyword evidence="7" id="KW-1133">Transmembrane helix</keyword>
<evidence type="ECO:0000256" key="4">
    <source>
        <dbReference type="ARBA" id="ARBA00023157"/>
    </source>
</evidence>
<dbReference type="InterPro" id="IPR003599">
    <property type="entry name" value="Ig_sub"/>
</dbReference>
<accession>A0A7M7GLS8</accession>
<keyword evidence="7" id="KW-0812">Transmembrane</keyword>
<dbReference type="Pfam" id="PF13927">
    <property type="entry name" value="Ig_3"/>
    <property type="match status" value="1"/>
</dbReference>
<evidence type="ECO:0000256" key="7">
    <source>
        <dbReference type="SAM" id="Phobius"/>
    </source>
</evidence>
<evidence type="ECO:0000256" key="1">
    <source>
        <dbReference type="ARBA" id="ARBA00022614"/>
    </source>
</evidence>
<dbReference type="OrthoDB" id="28057at2759"/>
<evidence type="ECO:0000259" key="9">
    <source>
        <dbReference type="PROSITE" id="PS50835"/>
    </source>
</evidence>
<dbReference type="Gene3D" id="3.80.10.10">
    <property type="entry name" value="Ribonuclease Inhibitor"/>
    <property type="match status" value="2"/>
</dbReference>
<feature type="chain" id="PRO_5029698439" evidence="8">
    <location>
        <begin position="30"/>
        <end position="788"/>
    </location>
</feature>
<dbReference type="InterPro" id="IPR026906">
    <property type="entry name" value="LRR_5"/>
</dbReference>
<proteinExistence type="predicted"/>
<dbReference type="PROSITE" id="PS50835">
    <property type="entry name" value="IG_LIKE"/>
    <property type="match status" value="1"/>
</dbReference>
<dbReference type="FunCoup" id="A0A7M7GLS8">
    <property type="interactions" value="1181"/>
</dbReference>
<evidence type="ECO:0000313" key="11">
    <source>
        <dbReference type="EnsemblMetazoa" id="XP_003727956"/>
    </source>
</evidence>
<dbReference type="SUPFAM" id="SSF48726">
    <property type="entry name" value="Immunoglobulin"/>
    <property type="match status" value="1"/>
</dbReference>
<dbReference type="InterPro" id="IPR001611">
    <property type="entry name" value="Leu-rich_rpt"/>
</dbReference>
<dbReference type="InterPro" id="IPR036116">
    <property type="entry name" value="FN3_sf"/>
</dbReference>
<dbReference type="Pfam" id="PF13855">
    <property type="entry name" value="LRR_8"/>
    <property type="match status" value="2"/>
</dbReference>
<feature type="domain" description="Fibronectin type-III" evidence="10">
    <location>
        <begin position="477"/>
        <end position="572"/>
    </location>
</feature>
<evidence type="ECO:0000313" key="12">
    <source>
        <dbReference type="Proteomes" id="UP000007110"/>
    </source>
</evidence>
<evidence type="ECO:0000256" key="2">
    <source>
        <dbReference type="ARBA" id="ARBA00022729"/>
    </source>
</evidence>
<evidence type="ECO:0000256" key="8">
    <source>
        <dbReference type="SAM" id="SignalP"/>
    </source>
</evidence>
<dbReference type="InterPro" id="IPR000483">
    <property type="entry name" value="Cys-rich_flank_reg_C"/>
</dbReference>
<keyword evidence="12" id="KW-1185">Reference proteome</keyword>
<evidence type="ECO:0000256" key="6">
    <source>
        <dbReference type="SAM" id="MobiDB-lite"/>
    </source>
</evidence>
<dbReference type="InterPro" id="IPR003591">
    <property type="entry name" value="Leu-rich_rpt_typical-subtyp"/>
</dbReference>
<dbReference type="PROSITE" id="PS50853">
    <property type="entry name" value="FN3"/>
    <property type="match status" value="1"/>
</dbReference>
<dbReference type="InterPro" id="IPR013783">
    <property type="entry name" value="Ig-like_fold"/>
</dbReference>
<dbReference type="Pfam" id="PF00041">
    <property type="entry name" value="fn3"/>
    <property type="match status" value="1"/>
</dbReference>
<dbReference type="InterPro" id="IPR003598">
    <property type="entry name" value="Ig_sub2"/>
</dbReference>
<dbReference type="GO" id="GO:0005886">
    <property type="term" value="C:plasma membrane"/>
    <property type="evidence" value="ECO:0000318"/>
    <property type="project" value="GO_Central"/>
</dbReference>
<keyword evidence="5" id="KW-0325">Glycoprotein</keyword>
<dbReference type="SMART" id="SM00409">
    <property type="entry name" value="IG"/>
    <property type="match status" value="1"/>
</dbReference>
<dbReference type="SMART" id="SM00365">
    <property type="entry name" value="LRR_SD22"/>
    <property type="match status" value="4"/>
</dbReference>
<dbReference type="SUPFAM" id="SSF49265">
    <property type="entry name" value="Fibronectin type III"/>
    <property type="match status" value="1"/>
</dbReference>
<keyword evidence="7" id="KW-0472">Membrane</keyword>
<name>A0A7M7GLS8_STRPU</name>